<feature type="compositionally biased region" description="Basic and acidic residues" evidence="1">
    <location>
        <begin position="29"/>
        <end position="39"/>
    </location>
</feature>
<feature type="compositionally biased region" description="Polar residues" evidence="1">
    <location>
        <begin position="89"/>
        <end position="101"/>
    </location>
</feature>
<evidence type="ECO:0000256" key="1">
    <source>
        <dbReference type="SAM" id="MobiDB-lite"/>
    </source>
</evidence>
<reference evidence="2 3" key="1">
    <citation type="journal article" date="2019" name="Nat. Ecol. Evol.">
        <title>Megaphylogeny resolves global patterns of mushroom evolution.</title>
        <authorList>
            <person name="Varga T."/>
            <person name="Krizsan K."/>
            <person name="Foldi C."/>
            <person name="Dima B."/>
            <person name="Sanchez-Garcia M."/>
            <person name="Sanchez-Ramirez S."/>
            <person name="Szollosi G.J."/>
            <person name="Szarkandi J.G."/>
            <person name="Papp V."/>
            <person name="Albert L."/>
            <person name="Andreopoulos W."/>
            <person name="Angelini C."/>
            <person name="Antonin V."/>
            <person name="Barry K.W."/>
            <person name="Bougher N.L."/>
            <person name="Buchanan P."/>
            <person name="Buyck B."/>
            <person name="Bense V."/>
            <person name="Catcheside P."/>
            <person name="Chovatia M."/>
            <person name="Cooper J."/>
            <person name="Damon W."/>
            <person name="Desjardin D."/>
            <person name="Finy P."/>
            <person name="Geml J."/>
            <person name="Haridas S."/>
            <person name="Hughes K."/>
            <person name="Justo A."/>
            <person name="Karasinski D."/>
            <person name="Kautmanova I."/>
            <person name="Kiss B."/>
            <person name="Kocsube S."/>
            <person name="Kotiranta H."/>
            <person name="LaButti K.M."/>
            <person name="Lechner B.E."/>
            <person name="Liimatainen K."/>
            <person name="Lipzen A."/>
            <person name="Lukacs Z."/>
            <person name="Mihaltcheva S."/>
            <person name="Morgado L.N."/>
            <person name="Niskanen T."/>
            <person name="Noordeloos M.E."/>
            <person name="Ohm R.A."/>
            <person name="Ortiz-Santana B."/>
            <person name="Ovrebo C."/>
            <person name="Racz N."/>
            <person name="Riley R."/>
            <person name="Savchenko A."/>
            <person name="Shiryaev A."/>
            <person name="Soop K."/>
            <person name="Spirin V."/>
            <person name="Szebenyi C."/>
            <person name="Tomsovsky M."/>
            <person name="Tulloss R.E."/>
            <person name="Uehling J."/>
            <person name="Grigoriev I.V."/>
            <person name="Vagvolgyi C."/>
            <person name="Papp T."/>
            <person name="Martin F.M."/>
            <person name="Miettinen O."/>
            <person name="Hibbett D.S."/>
            <person name="Nagy L.G."/>
        </authorList>
    </citation>
    <scope>NUCLEOTIDE SEQUENCE [LARGE SCALE GENOMIC DNA]</scope>
    <source>
        <strain evidence="2 3">FP101781</strain>
    </source>
</reference>
<feature type="compositionally biased region" description="Pro residues" evidence="1">
    <location>
        <begin position="162"/>
        <end position="172"/>
    </location>
</feature>
<dbReference type="AlphaFoldDB" id="A0A4Y7TWU7"/>
<feature type="region of interest" description="Disordered" evidence="1">
    <location>
        <begin position="1"/>
        <end position="117"/>
    </location>
</feature>
<sequence>MSLPISLQPPPYARSRDAILPASTSQQLESKRQLDRMQEEGAAVSSPRPIPTRTRPRPPGRLSRTPTDRSLPPLPPPSRIFSPQPLALTPSSRTKSRTLPSTPKVAPLNVRSRSARSRVSFDDTLQFVCDSPAQSAFEPDDHRHEHKSKRLNDDEQVVYLRPPAPPPSPRSPRPSHPRVQVHSRMPRLRPPCRLRVIRVLETIQGVVKGQRMRGRRETKTRGEAGRRRRRGPHL</sequence>
<evidence type="ECO:0000313" key="3">
    <source>
        <dbReference type="Proteomes" id="UP000298030"/>
    </source>
</evidence>
<dbReference type="Proteomes" id="UP000298030">
    <property type="component" value="Unassembled WGS sequence"/>
</dbReference>
<protein>
    <submittedName>
        <fullName evidence="2">Uncharacterized protein</fullName>
    </submittedName>
</protein>
<gene>
    <name evidence="2" type="ORF">FA13DRAFT_739927</name>
</gene>
<feature type="region of interest" description="Disordered" evidence="1">
    <location>
        <begin position="133"/>
        <end position="187"/>
    </location>
</feature>
<keyword evidence="3" id="KW-1185">Reference proteome</keyword>
<feature type="compositionally biased region" description="Basic and acidic residues" evidence="1">
    <location>
        <begin position="215"/>
        <end position="225"/>
    </location>
</feature>
<comment type="caution">
    <text evidence="2">The sequence shown here is derived from an EMBL/GenBank/DDBJ whole genome shotgun (WGS) entry which is preliminary data.</text>
</comment>
<evidence type="ECO:0000313" key="2">
    <source>
        <dbReference type="EMBL" id="TEB38338.1"/>
    </source>
</evidence>
<name>A0A4Y7TWU7_COPMI</name>
<feature type="compositionally biased region" description="Basic residues" evidence="1">
    <location>
        <begin position="173"/>
        <end position="187"/>
    </location>
</feature>
<feature type="compositionally biased region" description="Low complexity" evidence="1">
    <location>
        <begin position="60"/>
        <end position="71"/>
    </location>
</feature>
<dbReference type="EMBL" id="QPFP01000003">
    <property type="protein sequence ID" value="TEB38338.1"/>
    <property type="molecule type" value="Genomic_DNA"/>
</dbReference>
<proteinExistence type="predicted"/>
<feature type="region of interest" description="Disordered" evidence="1">
    <location>
        <begin position="207"/>
        <end position="234"/>
    </location>
</feature>
<organism evidence="2 3">
    <name type="scientific">Coprinellus micaceus</name>
    <name type="common">Glistening ink-cap mushroom</name>
    <name type="synonym">Coprinus micaceus</name>
    <dbReference type="NCBI Taxonomy" id="71717"/>
    <lineage>
        <taxon>Eukaryota</taxon>
        <taxon>Fungi</taxon>
        <taxon>Dikarya</taxon>
        <taxon>Basidiomycota</taxon>
        <taxon>Agaricomycotina</taxon>
        <taxon>Agaricomycetes</taxon>
        <taxon>Agaricomycetidae</taxon>
        <taxon>Agaricales</taxon>
        <taxon>Agaricineae</taxon>
        <taxon>Psathyrellaceae</taxon>
        <taxon>Coprinellus</taxon>
    </lineage>
</organism>
<accession>A0A4Y7TWU7</accession>